<keyword evidence="4" id="KW-0808">Transferase</keyword>
<organism evidence="10 11">
    <name type="scientific">Aphanomyces invadans</name>
    <dbReference type="NCBI Taxonomy" id="157072"/>
    <lineage>
        <taxon>Eukaryota</taxon>
        <taxon>Sar</taxon>
        <taxon>Stramenopiles</taxon>
        <taxon>Oomycota</taxon>
        <taxon>Saprolegniomycetes</taxon>
        <taxon>Saprolegniales</taxon>
        <taxon>Verrucalvaceae</taxon>
        <taxon>Aphanomyces</taxon>
    </lineage>
</organism>
<dbReference type="PANTHER" id="PTHR11751">
    <property type="entry name" value="ALANINE AMINOTRANSFERASE"/>
    <property type="match status" value="1"/>
</dbReference>
<keyword evidence="5" id="KW-0663">Pyridoxal phosphate</keyword>
<dbReference type="GO" id="GO:0042853">
    <property type="term" value="P:L-alanine catabolic process"/>
    <property type="evidence" value="ECO:0007669"/>
    <property type="project" value="UniProtKB-UniPathway"/>
</dbReference>
<proteinExistence type="inferred from homology"/>
<comment type="subunit">
    <text evidence="2">Homodimer.</text>
</comment>
<dbReference type="UniPathway" id="UPA00528">
    <property type="reaction ID" value="UER00586"/>
</dbReference>
<dbReference type="GO" id="GO:0030170">
    <property type="term" value="F:pyridoxal phosphate binding"/>
    <property type="evidence" value="ECO:0007669"/>
    <property type="project" value="InterPro"/>
</dbReference>
<evidence type="ECO:0000259" key="8">
    <source>
        <dbReference type="Pfam" id="PF00155"/>
    </source>
</evidence>
<evidence type="ECO:0000256" key="7">
    <source>
        <dbReference type="SAM" id="MobiDB-lite"/>
    </source>
</evidence>
<evidence type="ECO:0000256" key="1">
    <source>
        <dbReference type="ARBA" id="ARBA00001933"/>
    </source>
</evidence>
<dbReference type="InterPro" id="IPR018849">
    <property type="entry name" value="Urb2/Npa2_C"/>
</dbReference>
<dbReference type="Proteomes" id="UP000285060">
    <property type="component" value="Unassembled WGS sequence"/>
</dbReference>
<dbReference type="FunFam" id="1.10.287.1970:FF:000001">
    <property type="entry name" value="Alanine aminotransferase 2"/>
    <property type="match status" value="1"/>
</dbReference>
<dbReference type="PANTHER" id="PTHR11751:SF29">
    <property type="entry name" value="ALANINE TRANSAMINASE"/>
    <property type="match status" value="1"/>
</dbReference>
<dbReference type="Gene3D" id="1.10.287.1970">
    <property type="match status" value="1"/>
</dbReference>
<gene>
    <name evidence="10" type="ORF">DYB32_002314</name>
</gene>
<comment type="caution">
    <text evidence="10">The sequence shown here is derived from an EMBL/GenBank/DDBJ whole genome shotgun (WGS) entry which is preliminary data.</text>
</comment>
<dbReference type="FunFam" id="3.90.1150.10:FF:000151">
    <property type="entry name" value="Alanine aminotransferase 2"/>
    <property type="match status" value="1"/>
</dbReference>
<evidence type="ECO:0000256" key="3">
    <source>
        <dbReference type="ARBA" id="ARBA00022576"/>
    </source>
</evidence>
<dbReference type="EMBL" id="QUSY01000118">
    <property type="protein sequence ID" value="RHY32713.1"/>
    <property type="molecule type" value="Genomic_DNA"/>
</dbReference>
<sequence length="1896" mass="207488">MLPTKLAVRRSMSSLTKKTINPRVVEAEYAVRGPLVLKSIELQKRLSAGEKLPFDKIISCNIGNPQSLGQKPIQFHREVLALVNMPGLVDHPSAPSIFKPDAIARAKRYLQRIPGGTGAYGHSKGADVVREEVAQFLYERDGYKADPESIFLTDGASQAVQSILLACIRDENDSILVPIPQYPLYSAAIAINGGTLSGYYLDESTGWSMSIPELKRTIGEARAKGKTPRALVVINPGNPTGQILSEDNMRDIITFCKEEKLVLMADEVYQENVYASDKHFVSFKKVLRDMNSDVELASFHSTSKGFTGECGRRGGYMELVNFDHDVMEELYKLVSINLCSNIEGQLMVALMTNPPKPGDASYDLYVSQRDEIVNSLKRRALKLVASFNELEGVTCNATEGAMYTFPRITVPAKAVAEAKKVGQAPDAFYAFALLNATGIVVVPGSGFGQEDGTFHFRSTILPPEEAIDEVIAKTAKFHADFMNKSKSKVDRQADESSSIALAQQVLANDATLTAIEATLHVSRTRVLQALLEYAVFLATTNESSSSTSAQSFLFLSKAMLQTTSYQLSLQLCTQLLQAMIRVLAEHATSCLSNAPSFDDALVDSIASVFVRLFEATSTTAFVPRFGTFKPPTDVFATFFHSSLTSLLALASTAPSKTISMFGLAILKTHHALQTNQTNKKKVFLACKQSLATLVTLRASMAALLPYSASMLQELDASIADALFDQEHLHGYGGLVVARTAYPAPPTSTTAEDEPAPAAPLKKKAKGDGQRNGAKAPLQSYQHGLFDEISQLLSDSAISSHVAPFLQMLVREYTVYIRRSTASNPLGTGAEKRGAQKRKAAGAAKPNAITPSFAFWLDACAVTTTFLAQSPASTLNQANGSALWHCLWDVMNMSDIYRVAEDNAAQHQYYYLEQTVASVMDHLNAGASAATDTALLSNMVQCSPKILQPHLSSVFAYLSAIARDVSSAAACLASLVASYDGMRLLEEFLAVLFRGTSKALHQLSNLFAHSKQLDAKMRAAFANMPAGQIESLWLFFHDAMYRSMNAKDAVNDGQIRLVRTVFALYMQEVPVSLHVQPVLLQCAKQTFDLVLLPHALASSSLSSTPSKRDQCAVLQREALCLLGELLALTDKGVDVSFVVAAVFDPNEATVSVFEVAIPSMFAMDETSSPSDRDYEGGILKLCATRVRQLMSTFRPTDAEPVASFALHQAAARLDLVIAITPFLNELGHAASASACESFVNAITLAAIDHVLVPNLFLDAGFYEIRPFLRVLPTVFTAILTRRTWAAFINSTKTKTKMTATSLAVPTWTALKAQLKESKSAKVIDPVALPPLKATVDFMKAVPIPTEKSTNDLFGCILEMESLLTLAADASHKTTQSSLRAITHVLHEWLQSLLAIVASPLHSTALALLELWTTELLSRPFTFQANFHLWNELFRVFVQYHPNQMAVVNDAVVELATNDFNGAHNTTTTHMDVVALCLESWATSTHVLGDRFFQTLLPVLATRFDQRTSDDAHVLAAALQYCHRSKGGRVHPTLLPVIGPYLAMACRRIVKDQEIPDGTSPSMRLVHVVCSQIRSLNLDLASVGRLVATLLIRFEKDDAPSAVVAPFVQLVESATPDEFHLVWYTLRTELTVLTDPARVLAALRAMLVVLRMERSAKTHRVLADSAKTTLAMLVHICNDASSATSVTDVHVAAVRVVAQAFTKGGDAFDWHVADIHVALLALQPLISATSSQQSPASLGEGLVPQLWQESYLLLLRLLRQYPTTLPQYLPHFVAGCNTLLRALLQLAAASKTPQHPHHTLLHLWASNLTRLYGYMLPHATSFRKHMVYMLFEFFQSHKHDDLPLDVQLTLRPGIYALFDICSKYEKEQLYGTLDSTGKVLLKSIDAQYKETHQYTGKV</sequence>
<dbReference type="VEuPathDB" id="FungiDB:H310_06042"/>
<reference evidence="10 11" key="1">
    <citation type="submission" date="2018-08" db="EMBL/GenBank/DDBJ databases">
        <title>Aphanomyces genome sequencing and annotation.</title>
        <authorList>
            <person name="Minardi D."/>
            <person name="Oidtmann B."/>
            <person name="Van Der Giezen M."/>
            <person name="Studholme D.J."/>
        </authorList>
    </citation>
    <scope>NUCLEOTIDE SEQUENCE [LARGE SCALE GENOMIC DNA]</scope>
    <source>
        <strain evidence="10 11">NJM0002</strain>
    </source>
</reference>
<accession>A0A418B3U8</accession>
<evidence type="ECO:0000256" key="4">
    <source>
        <dbReference type="ARBA" id="ARBA00022679"/>
    </source>
</evidence>
<evidence type="ECO:0000256" key="5">
    <source>
        <dbReference type="ARBA" id="ARBA00022898"/>
    </source>
</evidence>
<evidence type="ECO:0000313" key="11">
    <source>
        <dbReference type="Proteomes" id="UP000285060"/>
    </source>
</evidence>
<dbReference type="Gene3D" id="3.90.1150.10">
    <property type="entry name" value="Aspartate Aminotransferase, domain 1"/>
    <property type="match status" value="1"/>
</dbReference>
<dbReference type="InterPro" id="IPR045088">
    <property type="entry name" value="ALAT1/2-like"/>
</dbReference>
<name>A0A418B3U8_9STRA</name>
<feature type="domain" description="Nucleolar 27S pre-rRNA processing Urb2/Npa2 C-terminal" evidence="9">
    <location>
        <begin position="1713"/>
        <end position="1895"/>
    </location>
</feature>
<dbReference type="Pfam" id="PF00155">
    <property type="entry name" value="Aminotran_1_2"/>
    <property type="match status" value="1"/>
</dbReference>
<dbReference type="InterPro" id="IPR004839">
    <property type="entry name" value="Aminotransferase_I/II_large"/>
</dbReference>
<evidence type="ECO:0000259" key="9">
    <source>
        <dbReference type="Pfam" id="PF10441"/>
    </source>
</evidence>
<comment type="cofactor">
    <cofactor evidence="1">
        <name>pyridoxal 5'-phosphate</name>
        <dbReference type="ChEBI" id="CHEBI:597326"/>
    </cofactor>
</comment>
<feature type="domain" description="Aminotransferase class I/classII large" evidence="8">
    <location>
        <begin position="102"/>
        <end position="471"/>
    </location>
</feature>
<dbReference type="Pfam" id="PF10441">
    <property type="entry name" value="Urb2"/>
    <property type="match status" value="1"/>
</dbReference>
<dbReference type="FunFam" id="3.40.640.10:FF:000012">
    <property type="entry name" value="alanine aminotransferase 2"/>
    <property type="match status" value="1"/>
</dbReference>
<dbReference type="SUPFAM" id="SSF53383">
    <property type="entry name" value="PLP-dependent transferases"/>
    <property type="match status" value="1"/>
</dbReference>
<evidence type="ECO:0000256" key="6">
    <source>
        <dbReference type="ARBA" id="ARBA00025785"/>
    </source>
</evidence>
<evidence type="ECO:0008006" key="12">
    <source>
        <dbReference type="Google" id="ProtNLM"/>
    </source>
</evidence>
<dbReference type="Gene3D" id="3.40.640.10">
    <property type="entry name" value="Type I PLP-dependent aspartate aminotransferase-like (Major domain)"/>
    <property type="match status" value="1"/>
</dbReference>
<dbReference type="InterPro" id="IPR015424">
    <property type="entry name" value="PyrdxlP-dep_Trfase"/>
</dbReference>
<dbReference type="GO" id="GO:0004021">
    <property type="term" value="F:L-alanine:2-oxoglutarate aminotransferase activity"/>
    <property type="evidence" value="ECO:0007669"/>
    <property type="project" value="TreeGrafter"/>
</dbReference>
<dbReference type="InterPro" id="IPR015421">
    <property type="entry name" value="PyrdxlP-dep_Trfase_major"/>
</dbReference>
<dbReference type="CDD" id="cd00609">
    <property type="entry name" value="AAT_like"/>
    <property type="match status" value="1"/>
</dbReference>
<dbReference type="InterPro" id="IPR015422">
    <property type="entry name" value="PyrdxlP-dep_Trfase_small"/>
</dbReference>
<keyword evidence="11" id="KW-1185">Reference proteome</keyword>
<keyword evidence="3" id="KW-0032">Aminotransferase</keyword>
<evidence type="ECO:0000256" key="2">
    <source>
        <dbReference type="ARBA" id="ARBA00011738"/>
    </source>
</evidence>
<protein>
    <recommendedName>
        <fullName evidence="12">Nucleolar 27S pre-rRNA processing Urb2/Npa2 C-terminal domain-containing protein</fullName>
    </recommendedName>
</protein>
<feature type="region of interest" description="Disordered" evidence="7">
    <location>
        <begin position="744"/>
        <end position="775"/>
    </location>
</feature>
<evidence type="ECO:0000313" key="10">
    <source>
        <dbReference type="EMBL" id="RHY32713.1"/>
    </source>
</evidence>
<comment type="similarity">
    <text evidence="6">Belongs to the class-I pyridoxal-phosphate-dependent aminotransferase family. Alanine aminotransferase subfamily.</text>
</comment>